<dbReference type="Pfam" id="PF07092">
    <property type="entry name" value="TMEM106"/>
    <property type="match status" value="1"/>
</dbReference>
<dbReference type="InterPro" id="IPR009790">
    <property type="entry name" value="TMEM106"/>
</dbReference>
<proteinExistence type="inferred from homology"/>
<dbReference type="EMBL" id="HG806775">
    <property type="protein sequence ID" value="CDW59897.1"/>
    <property type="molecule type" value="Genomic_DNA"/>
</dbReference>
<evidence type="ECO:0000256" key="5">
    <source>
        <dbReference type="ARBA" id="ARBA00023136"/>
    </source>
</evidence>
<organism evidence="9 10">
    <name type="scientific">Trichuris trichiura</name>
    <name type="common">Whipworm</name>
    <name type="synonym">Trichocephalus trichiurus</name>
    <dbReference type="NCBI Taxonomy" id="36087"/>
    <lineage>
        <taxon>Eukaryota</taxon>
        <taxon>Metazoa</taxon>
        <taxon>Ecdysozoa</taxon>
        <taxon>Nematoda</taxon>
        <taxon>Enoplea</taxon>
        <taxon>Dorylaimia</taxon>
        <taxon>Trichinellida</taxon>
        <taxon>Trichuridae</taxon>
        <taxon>Trichuris</taxon>
    </lineage>
</organism>
<accession>A0A077ZHN6</accession>
<evidence type="ECO:0000256" key="4">
    <source>
        <dbReference type="ARBA" id="ARBA00022989"/>
    </source>
</evidence>
<dbReference type="AlphaFoldDB" id="A0A077ZHN6"/>
<dbReference type="InterPro" id="IPR048511">
    <property type="entry name" value="TMEM106_N"/>
</dbReference>
<evidence type="ECO:0000259" key="7">
    <source>
        <dbReference type="Pfam" id="PF07092"/>
    </source>
</evidence>
<evidence type="ECO:0000313" key="10">
    <source>
        <dbReference type="Proteomes" id="UP000030665"/>
    </source>
</evidence>
<evidence type="ECO:0000313" key="9">
    <source>
        <dbReference type="EMBL" id="CDW59897.1"/>
    </source>
</evidence>
<feature type="transmembrane region" description="Helical" evidence="6">
    <location>
        <begin position="80"/>
        <end position="102"/>
    </location>
</feature>
<keyword evidence="4 6" id="KW-1133">Transmembrane helix</keyword>
<feature type="domain" description="Transmembrane protein 106 N-terminal" evidence="8">
    <location>
        <begin position="29"/>
        <end position="79"/>
    </location>
</feature>
<name>A0A077ZHN6_TRITR</name>
<keyword evidence="10" id="KW-1185">Reference proteome</keyword>
<dbReference type="PANTHER" id="PTHR28556:SF4">
    <property type="entry name" value="TRANSMEMBRANE PROTEIN 106A"/>
    <property type="match status" value="1"/>
</dbReference>
<dbReference type="STRING" id="36087.A0A077ZHN6"/>
<comment type="subcellular location">
    <subcellularLocation>
        <location evidence="1">Endomembrane system</location>
    </subcellularLocation>
</comment>
<keyword evidence="5 6" id="KW-0472">Membrane</keyword>
<dbReference type="OrthoDB" id="508875at2759"/>
<comment type="similarity">
    <text evidence="2">Belongs to the TMEM106 family.</text>
</comment>
<evidence type="ECO:0000256" key="3">
    <source>
        <dbReference type="ARBA" id="ARBA00022692"/>
    </source>
</evidence>
<evidence type="ECO:0000256" key="2">
    <source>
        <dbReference type="ARBA" id="ARBA00008111"/>
    </source>
</evidence>
<sequence length="247" mass="27589">MDNRAATIDDDLKTVDTSSDRVARGPFSLGKFPQRTPTPASDMIPCPSCSGKGFISRDHEDELVALIPFSDKRLKPSKTWLWVIGAVCACLLLSALVLFFWLPRTISAFSRSNAVSRVTVLSYEPKKSITLNFLSSVNITNGNYYEIRLANATAKVSKLLFPSRSEVVGYGYNSSLVRIPMLSEAFPVDLNFTVTLTDIALEICEISLGYVRLHFQFTFTFDYLLHHREQSTLESTQFVCCSRSGKC</sequence>
<keyword evidence="3 6" id="KW-0812">Transmembrane</keyword>
<dbReference type="Pfam" id="PF21002">
    <property type="entry name" value="TMEM106_N"/>
    <property type="match status" value="1"/>
</dbReference>
<feature type="domain" description="Transmembrane protein 106 C-terminal" evidence="7">
    <location>
        <begin position="113"/>
        <end position="243"/>
    </location>
</feature>
<evidence type="ECO:0000256" key="6">
    <source>
        <dbReference type="SAM" id="Phobius"/>
    </source>
</evidence>
<evidence type="ECO:0000259" key="8">
    <source>
        <dbReference type="Pfam" id="PF21002"/>
    </source>
</evidence>
<dbReference type="Proteomes" id="UP000030665">
    <property type="component" value="Unassembled WGS sequence"/>
</dbReference>
<protein>
    <submittedName>
        <fullName evidence="9">DUF1356 domain containing protein</fullName>
    </submittedName>
</protein>
<dbReference type="PANTHER" id="PTHR28556">
    <property type="entry name" value="TRANSMEMBRANE PROTEIN 106B"/>
    <property type="match status" value="1"/>
</dbReference>
<evidence type="ECO:0000256" key="1">
    <source>
        <dbReference type="ARBA" id="ARBA00004308"/>
    </source>
</evidence>
<dbReference type="InterPro" id="IPR048509">
    <property type="entry name" value="TMEM106_C"/>
</dbReference>
<reference evidence="9" key="1">
    <citation type="submission" date="2014-01" db="EMBL/GenBank/DDBJ databases">
        <authorList>
            <person name="Aslett M."/>
        </authorList>
    </citation>
    <scope>NUCLEOTIDE SEQUENCE</scope>
</reference>
<reference evidence="9" key="2">
    <citation type="submission" date="2014-03" db="EMBL/GenBank/DDBJ databases">
        <title>The whipworm genome and dual-species transcriptomics of an intimate host-pathogen interaction.</title>
        <authorList>
            <person name="Foth B.J."/>
            <person name="Tsai I.J."/>
            <person name="Reid A.J."/>
            <person name="Bancroft A.J."/>
            <person name="Nichol S."/>
            <person name="Tracey A."/>
            <person name="Holroyd N."/>
            <person name="Cotton J.A."/>
            <person name="Stanley E.J."/>
            <person name="Zarowiecki M."/>
            <person name="Liu J.Z."/>
            <person name="Huckvale T."/>
            <person name="Cooper P.J."/>
            <person name="Grencis R.K."/>
            <person name="Berriman M."/>
        </authorList>
    </citation>
    <scope>NUCLEOTIDE SEQUENCE [LARGE SCALE GENOMIC DNA]</scope>
</reference>
<gene>
    <name evidence="9" type="ORF">TTRE_0000824101</name>
</gene>
<dbReference type="GO" id="GO:0012505">
    <property type="term" value="C:endomembrane system"/>
    <property type="evidence" value="ECO:0007669"/>
    <property type="project" value="UniProtKB-SubCell"/>
</dbReference>